<dbReference type="RefSeq" id="WP_058317001.1">
    <property type="nucleotide sequence ID" value="NZ_CYSF01000001.1"/>
</dbReference>
<dbReference type="Pfam" id="PF14099">
    <property type="entry name" value="Polysacc_lyase"/>
    <property type="match status" value="1"/>
</dbReference>
<organism evidence="1 2">
    <name type="scientific">Thalassovita mediterranea</name>
    <dbReference type="NCBI Taxonomy" id="340021"/>
    <lineage>
        <taxon>Bacteria</taxon>
        <taxon>Pseudomonadati</taxon>
        <taxon>Pseudomonadota</taxon>
        <taxon>Alphaproteobacteria</taxon>
        <taxon>Rhodobacterales</taxon>
        <taxon>Roseobacteraceae</taxon>
        <taxon>Thalassovita</taxon>
    </lineage>
</organism>
<evidence type="ECO:0000313" key="1">
    <source>
        <dbReference type="EMBL" id="CUH82822.1"/>
    </source>
</evidence>
<dbReference type="OrthoDB" id="118830at2"/>
<gene>
    <name evidence="1" type="ORF">TM5383_00004</name>
</gene>
<reference evidence="1 2" key="1">
    <citation type="submission" date="2015-09" db="EMBL/GenBank/DDBJ databases">
        <authorList>
            <consortium name="Swine Surveillance"/>
        </authorList>
    </citation>
    <scope>NUCLEOTIDE SEQUENCE [LARGE SCALE GENOMIC DNA]</scope>
    <source>
        <strain evidence="1 2">CECT 8383</strain>
    </source>
</reference>
<dbReference type="Proteomes" id="UP000051681">
    <property type="component" value="Unassembled WGS sequence"/>
</dbReference>
<dbReference type="EMBL" id="CYSF01000001">
    <property type="protein sequence ID" value="CUH82822.1"/>
    <property type="molecule type" value="Genomic_DNA"/>
</dbReference>
<dbReference type="Gene3D" id="2.60.120.200">
    <property type="match status" value="1"/>
</dbReference>
<accession>A0A0P1GLS9</accession>
<evidence type="ECO:0000313" key="2">
    <source>
        <dbReference type="Proteomes" id="UP000051681"/>
    </source>
</evidence>
<evidence type="ECO:0008006" key="3">
    <source>
        <dbReference type="Google" id="ProtNLM"/>
    </source>
</evidence>
<sequence>MRNWLAVVFCGLAAGAQAEGGDAGSILSHVQIEALSHSAPYRFAEVDTPTRRGKIAQRFEIRHGDCGASRNWDDCSSDRGRVEMKETPKNVISVPDQGVWYGYSMLIPADFVSLGRANTVLGQVKAEGWGSPMWSLTFNDKSYLNFPDQQKCRLGALTDWVGRWVDLTIYANYSSEGQGPFFELYKDGQVLCSRDTPFVPAELRDRPLKLGLKYGVYSSYVSRYLAQHGRIPQAVAVQEQSKDARSPSQTPFIYDWGVQLPTHVIYYDEMRFGTSRQDVDVRLLEQRGVPPVD</sequence>
<protein>
    <recommendedName>
        <fullName evidence="3">Polysaccharide lyase</fullName>
    </recommendedName>
</protein>
<name>A0A0P1GLS9_9RHOB</name>
<proteinExistence type="predicted"/>
<keyword evidence="2" id="KW-1185">Reference proteome</keyword>
<dbReference type="AlphaFoldDB" id="A0A0P1GLS9"/>
<dbReference type="InterPro" id="IPR025975">
    <property type="entry name" value="Polysacc_lyase"/>
</dbReference>